<keyword evidence="2" id="KW-1185">Reference proteome</keyword>
<organism evidence="1 2">
    <name type="scientific">Fusarium solani</name>
    <name type="common">Filamentous fungus</name>
    <dbReference type="NCBI Taxonomy" id="169388"/>
    <lineage>
        <taxon>Eukaryota</taxon>
        <taxon>Fungi</taxon>
        <taxon>Dikarya</taxon>
        <taxon>Ascomycota</taxon>
        <taxon>Pezizomycotina</taxon>
        <taxon>Sordariomycetes</taxon>
        <taxon>Hypocreomycetidae</taxon>
        <taxon>Hypocreales</taxon>
        <taxon>Nectriaceae</taxon>
        <taxon>Fusarium</taxon>
        <taxon>Fusarium solani species complex</taxon>
    </lineage>
</organism>
<accession>A0A9P9GGB3</accession>
<reference evidence="1" key="1">
    <citation type="journal article" date="2021" name="Nat. Commun.">
        <title>Genetic determinants of endophytism in the Arabidopsis root mycobiome.</title>
        <authorList>
            <person name="Mesny F."/>
            <person name="Miyauchi S."/>
            <person name="Thiergart T."/>
            <person name="Pickel B."/>
            <person name="Atanasova L."/>
            <person name="Karlsson M."/>
            <person name="Huettel B."/>
            <person name="Barry K.W."/>
            <person name="Haridas S."/>
            <person name="Chen C."/>
            <person name="Bauer D."/>
            <person name="Andreopoulos W."/>
            <person name="Pangilinan J."/>
            <person name="LaButti K."/>
            <person name="Riley R."/>
            <person name="Lipzen A."/>
            <person name="Clum A."/>
            <person name="Drula E."/>
            <person name="Henrissat B."/>
            <person name="Kohler A."/>
            <person name="Grigoriev I.V."/>
            <person name="Martin F.M."/>
            <person name="Hacquard S."/>
        </authorList>
    </citation>
    <scope>NUCLEOTIDE SEQUENCE</scope>
    <source>
        <strain evidence="1">FSSC 5 MPI-SDFR-AT-0091</strain>
    </source>
</reference>
<evidence type="ECO:0000313" key="1">
    <source>
        <dbReference type="EMBL" id="KAH7237992.1"/>
    </source>
</evidence>
<name>A0A9P9GGB3_FUSSL</name>
<dbReference type="OrthoDB" id="10305114at2759"/>
<dbReference type="AlphaFoldDB" id="A0A9P9GGB3"/>
<proteinExistence type="predicted"/>
<sequence>MDLTWDLPQVVNYVRLMSEMKVNNSLSHGVVGNMGIRRCDRWIQVFEYASKSAVLGLAEGDVGVDHPLEKQSLKVVPIKALNEAFAIACSLGSDVSRSSISRMFLEGVFSCIPFQRAGGFLFPDSSTSPCSLNRCFSIFWVPTAEKSVVLGLGFRRQGLQTHFLFVGESRAWMSKPCCQTHEVCLPARSEIEKAGNLFHGKIFQSSGNASKLISGALDALQPEGCRLTGTLASIWIPGRNGMHVTILLKAVLRRDDKPRRVREPLVLGTVGTCTKIEGPATKSSGRVSQGCRCYPEPTAILDCFNRLSTLKASRWN</sequence>
<comment type="caution">
    <text evidence="1">The sequence shown here is derived from an EMBL/GenBank/DDBJ whole genome shotgun (WGS) entry which is preliminary data.</text>
</comment>
<dbReference type="EMBL" id="JAGTJS010000022">
    <property type="protein sequence ID" value="KAH7237992.1"/>
    <property type="molecule type" value="Genomic_DNA"/>
</dbReference>
<dbReference type="Proteomes" id="UP000736672">
    <property type="component" value="Unassembled WGS sequence"/>
</dbReference>
<protein>
    <submittedName>
        <fullName evidence="1">Uncharacterized protein</fullName>
    </submittedName>
</protein>
<evidence type="ECO:0000313" key="2">
    <source>
        <dbReference type="Proteomes" id="UP000736672"/>
    </source>
</evidence>
<gene>
    <name evidence="1" type="ORF">B0J15DRAFT_471002</name>
</gene>